<feature type="non-terminal residue" evidence="2">
    <location>
        <position position="1"/>
    </location>
</feature>
<dbReference type="EMBL" id="SNQI01000063">
    <property type="protein sequence ID" value="TEW70060.1"/>
    <property type="molecule type" value="Genomic_DNA"/>
</dbReference>
<keyword evidence="3" id="KW-1185">Reference proteome</keyword>
<dbReference type="PANTHER" id="PTHR20941:SF1">
    <property type="entry name" value="FOLIC ACID SYNTHESIS PROTEIN FOL1"/>
    <property type="match status" value="1"/>
</dbReference>
<dbReference type="PROSITE" id="PS50972">
    <property type="entry name" value="PTERIN_BINDING"/>
    <property type="match status" value="1"/>
</dbReference>
<name>A0A4Y8AL69_9FLAO</name>
<dbReference type="Pfam" id="PF00809">
    <property type="entry name" value="Pterin_bind"/>
    <property type="match status" value="1"/>
</dbReference>
<evidence type="ECO:0000259" key="1">
    <source>
        <dbReference type="PROSITE" id="PS50972"/>
    </source>
</evidence>
<proteinExistence type="predicted"/>
<protein>
    <submittedName>
        <fullName evidence="2">Dihydropteroate synthase</fullName>
    </submittedName>
</protein>
<dbReference type="RefSeq" id="WP_158283825.1">
    <property type="nucleotide sequence ID" value="NZ_SNQI01000063.1"/>
</dbReference>
<organism evidence="2 3">
    <name type="scientific">Gramella jeungdoensis</name>
    <dbReference type="NCBI Taxonomy" id="708091"/>
    <lineage>
        <taxon>Bacteria</taxon>
        <taxon>Pseudomonadati</taxon>
        <taxon>Bacteroidota</taxon>
        <taxon>Flavobacteriia</taxon>
        <taxon>Flavobacteriales</taxon>
        <taxon>Flavobacteriaceae</taxon>
        <taxon>Christiangramia</taxon>
    </lineage>
</organism>
<dbReference type="PANTHER" id="PTHR20941">
    <property type="entry name" value="FOLATE SYNTHESIS PROTEINS"/>
    <property type="match status" value="1"/>
</dbReference>
<evidence type="ECO:0000313" key="3">
    <source>
        <dbReference type="Proteomes" id="UP000298517"/>
    </source>
</evidence>
<dbReference type="GO" id="GO:0046654">
    <property type="term" value="P:tetrahydrofolate biosynthetic process"/>
    <property type="evidence" value="ECO:0007669"/>
    <property type="project" value="TreeGrafter"/>
</dbReference>
<dbReference type="Gene3D" id="3.20.20.20">
    <property type="entry name" value="Dihydropteroate synthase-like"/>
    <property type="match status" value="1"/>
</dbReference>
<feature type="non-terminal residue" evidence="2">
    <location>
        <position position="103"/>
    </location>
</feature>
<dbReference type="GO" id="GO:0005829">
    <property type="term" value="C:cytosol"/>
    <property type="evidence" value="ECO:0007669"/>
    <property type="project" value="TreeGrafter"/>
</dbReference>
<reference evidence="2 3" key="1">
    <citation type="journal article" date="2011" name="J. Microbiol.">
        <title>Gramella jeungdoensis sp. nov., isolated from a solar saltern in Korea.</title>
        <authorList>
            <person name="Joung Y."/>
            <person name="Kim H."/>
            <person name="Jang T."/>
            <person name="Ahn T.S."/>
            <person name="Joh K."/>
        </authorList>
    </citation>
    <scope>NUCLEOTIDE SEQUENCE [LARGE SCALE GENOMIC DNA]</scope>
    <source>
        <strain evidence="2 3">KCTC 23123</strain>
    </source>
</reference>
<dbReference type="GO" id="GO:0004156">
    <property type="term" value="F:dihydropteroate synthase activity"/>
    <property type="evidence" value="ECO:0007669"/>
    <property type="project" value="TreeGrafter"/>
</dbReference>
<evidence type="ECO:0000313" key="2">
    <source>
        <dbReference type="EMBL" id="TEW70060.1"/>
    </source>
</evidence>
<sequence>PDSFFDGGKYKNDKAIIAQVEKMLVEGATFIDIGAYSSRPGAKHISEQEELERILPVVRTLVKEFPDILISIDTFRSNIAEKCIEHSACIINDISAGSMDPTM</sequence>
<accession>A0A4Y8AL69</accession>
<gene>
    <name evidence="2" type="ORF">E2488_15855</name>
</gene>
<dbReference type="Proteomes" id="UP000298517">
    <property type="component" value="Unassembled WGS sequence"/>
</dbReference>
<comment type="caution">
    <text evidence="2">The sequence shown here is derived from an EMBL/GenBank/DDBJ whole genome shotgun (WGS) entry which is preliminary data.</text>
</comment>
<dbReference type="SUPFAM" id="SSF51717">
    <property type="entry name" value="Dihydropteroate synthetase-like"/>
    <property type="match status" value="1"/>
</dbReference>
<dbReference type="AlphaFoldDB" id="A0A4Y8AL69"/>
<dbReference type="OrthoDB" id="9811744at2"/>
<dbReference type="InterPro" id="IPR000489">
    <property type="entry name" value="Pterin-binding_dom"/>
</dbReference>
<feature type="domain" description="Pterin-binding" evidence="1">
    <location>
        <begin position="1"/>
        <end position="103"/>
    </location>
</feature>
<dbReference type="InterPro" id="IPR045031">
    <property type="entry name" value="DHP_synth-like"/>
</dbReference>
<dbReference type="InterPro" id="IPR011005">
    <property type="entry name" value="Dihydropteroate_synth-like_sf"/>
</dbReference>